<evidence type="ECO:0000313" key="2">
    <source>
        <dbReference type="EMBL" id="GAA1747220.1"/>
    </source>
</evidence>
<keyword evidence="1" id="KW-0812">Transmembrane</keyword>
<evidence type="ECO:0000313" key="3">
    <source>
        <dbReference type="Proteomes" id="UP001501057"/>
    </source>
</evidence>
<dbReference type="Proteomes" id="UP001501057">
    <property type="component" value="Unassembled WGS sequence"/>
</dbReference>
<protein>
    <recommendedName>
        <fullName evidence="4">Type II secretion system protein GspF domain-containing protein</fullName>
    </recommendedName>
</protein>
<reference evidence="3" key="1">
    <citation type="journal article" date="2019" name="Int. J. Syst. Evol. Microbiol.">
        <title>The Global Catalogue of Microorganisms (GCM) 10K type strain sequencing project: providing services to taxonomists for standard genome sequencing and annotation.</title>
        <authorList>
            <consortium name="The Broad Institute Genomics Platform"/>
            <consortium name="The Broad Institute Genome Sequencing Center for Infectious Disease"/>
            <person name="Wu L."/>
            <person name="Ma J."/>
        </authorList>
    </citation>
    <scope>NUCLEOTIDE SEQUENCE [LARGE SCALE GENOMIC DNA]</scope>
    <source>
        <strain evidence="3">JCM 13518</strain>
    </source>
</reference>
<evidence type="ECO:0008006" key="4">
    <source>
        <dbReference type="Google" id="ProtNLM"/>
    </source>
</evidence>
<gene>
    <name evidence="2" type="ORF">GCM10009710_29160</name>
</gene>
<keyword evidence="3" id="KW-1185">Reference proteome</keyword>
<sequence length="268" mass="27480">MSLLPLTTWAAVAAGCAVLLRWPDPDWAAAHRLDLAGPARWPRLLLILVAVPAVAAVLPSVGGVAPVLVLVTGAAVAAFVGREVRRATRRDAARAALQEVTALVDLLAAELRAGTLPEQALATAAVDHELVAPAARVARLGGDVAAALRLLVDRPGCQGMAAVAGAWRLSETCGAPLADVLDQVGRGLRFESELADEIRSTVEPARATGRLLAVLPLLGLLLGAGLGADPVEVLTTTLPGAACLVLGTVLACTGVRWIETTADRAERG</sequence>
<feature type="transmembrane region" description="Helical" evidence="1">
    <location>
        <begin position="67"/>
        <end position="84"/>
    </location>
</feature>
<accession>A0ABP4W4R1</accession>
<organism evidence="2 3">
    <name type="scientific">Aeromicrobium alkaliterrae</name>
    <dbReference type="NCBI Taxonomy" id="302168"/>
    <lineage>
        <taxon>Bacteria</taxon>
        <taxon>Bacillati</taxon>
        <taxon>Actinomycetota</taxon>
        <taxon>Actinomycetes</taxon>
        <taxon>Propionibacteriales</taxon>
        <taxon>Nocardioidaceae</taxon>
        <taxon>Aeromicrobium</taxon>
    </lineage>
</organism>
<feature type="transmembrane region" description="Helical" evidence="1">
    <location>
        <begin position="207"/>
        <end position="226"/>
    </location>
</feature>
<feature type="transmembrane region" description="Helical" evidence="1">
    <location>
        <begin position="238"/>
        <end position="258"/>
    </location>
</feature>
<dbReference type="PANTHER" id="PTHR35007">
    <property type="entry name" value="INTEGRAL MEMBRANE PROTEIN-RELATED"/>
    <property type="match status" value="1"/>
</dbReference>
<dbReference type="EMBL" id="BAAAME010000005">
    <property type="protein sequence ID" value="GAA1747220.1"/>
    <property type="molecule type" value="Genomic_DNA"/>
</dbReference>
<dbReference type="RefSeq" id="WP_344202921.1">
    <property type="nucleotide sequence ID" value="NZ_BAAAME010000005.1"/>
</dbReference>
<name>A0ABP4W4R1_9ACTN</name>
<proteinExistence type="predicted"/>
<comment type="caution">
    <text evidence="2">The sequence shown here is derived from an EMBL/GenBank/DDBJ whole genome shotgun (WGS) entry which is preliminary data.</text>
</comment>
<keyword evidence="1" id="KW-1133">Transmembrane helix</keyword>
<keyword evidence="1" id="KW-0472">Membrane</keyword>
<dbReference type="PANTHER" id="PTHR35007:SF4">
    <property type="entry name" value="CONSERVED TRANSMEMBRANE PROTEIN-RELATED"/>
    <property type="match status" value="1"/>
</dbReference>
<evidence type="ECO:0000256" key="1">
    <source>
        <dbReference type="SAM" id="Phobius"/>
    </source>
</evidence>